<dbReference type="EMBL" id="QZAO01000271">
    <property type="protein sequence ID" value="THW71765.1"/>
    <property type="molecule type" value="Genomic_DNA"/>
</dbReference>
<keyword evidence="5" id="KW-0479">Metal-binding</keyword>
<feature type="domain" description="RRM" evidence="8">
    <location>
        <begin position="306"/>
        <end position="378"/>
    </location>
</feature>
<dbReference type="PROSITE" id="PS50103">
    <property type="entry name" value="ZF_C3H1"/>
    <property type="match status" value="1"/>
</dbReference>
<feature type="region of interest" description="Disordered" evidence="7">
    <location>
        <begin position="254"/>
        <end position="302"/>
    </location>
</feature>
<dbReference type="InterPro" id="IPR035979">
    <property type="entry name" value="RBD_domain_sf"/>
</dbReference>
<dbReference type="PROSITE" id="PS50102">
    <property type="entry name" value="RRM"/>
    <property type="match status" value="1"/>
</dbReference>
<dbReference type="SUPFAM" id="SSF101233">
    <property type="entry name" value="PWI domain"/>
    <property type="match status" value="1"/>
</dbReference>
<evidence type="ECO:0000256" key="5">
    <source>
        <dbReference type="PROSITE-ProRule" id="PRU00723"/>
    </source>
</evidence>
<dbReference type="Pfam" id="PF01480">
    <property type="entry name" value="PWI"/>
    <property type="match status" value="1"/>
</dbReference>
<dbReference type="InterPro" id="IPR000504">
    <property type="entry name" value="RRM_dom"/>
</dbReference>
<evidence type="ECO:0000259" key="8">
    <source>
        <dbReference type="PROSITE" id="PS50102"/>
    </source>
</evidence>
<comment type="caution">
    <text evidence="10">The sequence shown here is derived from an EMBL/GenBank/DDBJ whole genome shotgun (WGS) entry which is preliminary data.</text>
</comment>
<dbReference type="GO" id="GO:0003723">
    <property type="term" value="F:RNA binding"/>
    <property type="evidence" value="ECO:0007669"/>
    <property type="project" value="UniProtKB-UniRule"/>
</dbReference>
<dbReference type="FunFam" id="3.30.70.330:FF:000647">
    <property type="entry name" value="CCCH zinc finger and RRM domain protein"/>
    <property type="match status" value="1"/>
</dbReference>
<proteinExistence type="predicted"/>
<feature type="compositionally biased region" description="Polar residues" evidence="7">
    <location>
        <begin position="254"/>
        <end position="263"/>
    </location>
</feature>
<keyword evidence="5" id="KW-0863">Zinc-finger</keyword>
<evidence type="ECO:0000256" key="3">
    <source>
        <dbReference type="ARBA" id="ARBA00043866"/>
    </source>
</evidence>
<keyword evidence="6" id="KW-0175">Coiled coil</keyword>
<feature type="zinc finger region" description="C3H1-type" evidence="5">
    <location>
        <begin position="214"/>
        <end position="242"/>
    </location>
</feature>
<dbReference type="SMART" id="SM00360">
    <property type="entry name" value="RRM"/>
    <property type="match status" value="1"/>
</dbReference>
<feature type="region of interest" description="Disordered" evidence="7">
    <location>
        <begin position="458"/>
        <end position="493"/>
    </location>
</feature>
<gene>
    <name evidence="10" type="ORF">D6D19_07094</name>
</gene>
<evidence type="ECO:0000313" key="10">
    <source>
        <dbReference type="EMBL" id="THW71765.1"/>
    </source>
</evidence>
<accession>A0A4S8ZYV7</accession>
<evidence type="ECO:0000256" key="1">
    <source>
        <dbReference type="ARBA" id="ARBA00022664"/>
    </source>
</evidence>
<keyword evidence="5" id="KW-0862">Zinc</keyword>
<dbReference type="PANTHER" id="PTHR14398:SF0">
    <property type="entry name" value="ZINC FINGER PROTEIN SWM"/>
    <property type="match status" value="1"/>
</dbReference>
<feature type="region of interest" description="Disordered" evidence="7">
    <location>
        <begin position="188"/>
        <end position="220"/>
    </location>
</feature>
<dbReference type="SUPFAM" id="SSF54928">
    <property type="entry name" value="RNA-binding domain, RBD"/>
    <property type="match status" value="1"/>
</dbReference>
<evidence type="ECO:0000259" key="9">
    <source>
        <dbReference type="PROSITE" id="PS50103"/>
    </source>
</evidence>
<comment type="function">
    <text evidence="3">May be involved in the turnover of nuclear polyadenylated (pA+) RNA.</text>
</comment>
<dbReference type="GO" id="GO:0006397">
    <property type="term" value="P:mRNA processing"/>
    <property type="evidence" value="ECO:0007669"/>
    <property type="project" value="UniProtKB-KW"/>
</dbReference>
<dbReference type="Gene3D" id="3.30.70.330">
    <property type="match status" value="1"/>
</dbReference>
<organism evidence="10 11">
    <name type="scientific">Aureobasidium pullulans</name>
    <name type="common">Black yeast</name>
    <name type="synonym">Pullularia pullulans</name>
    <dbReference type="NCBI Taxonomy" id="5580"/>
    <lineage>
        <taxon>Eukaryota</taxon>
        <taxon>Fungi</taxon>
        <taxon>Dikarya</taxon>
        <taxon>Ascomycota</taxon>
        <taxon>Pezizomycotina</taxon>
        <taxon>Dothideomycetes</taxon>
        <taxon>Dothideomycetidae</taxon>
        <taxon>Dothideales</taxon>
        <taxon>Saccotheciaceae</taxon>
        <taxon>Aureobasidium</taxon>
    </lineage>
</organism>
<evidence type="ECO:0000256" key="7">
    <source>
        <dbReference type="SAM" id="MobiDB-lite"/>
    </source>
</evidence>
<evidence type="ECO:0008006" key="12">
    <source>
        <dbReference type="Google" id="ProtNLM"/>
    </source>
</evidence>
<dbReference type="Gene3D" id="1.20.1390.10">
    <property type="entry name" value="PWI domain"/>
    <property type="match status" value="1"/>
</dbReference>
<dbReference type="AlphaFoldDB" id="A0A4S8ZYV7"/>
<keyword evidence="1" id="KW-0507">mRNA processing</keyword>
<evidence type="ECO:0000256" key="6">
    <source>
        <dbReference type="SAM" id="Coils"/>
    </source>
</evidence>
<dbReference type="GO" id="GO:0005634">
    <property type="term" value="C:nucleus"/>
    <property type="evidence" value="ECO:0007669"/>
    <property type="project" value="TreeGrafter"/>
</dbReference>
<evidence type="ECO:0000256" key="4">
    <source>
        <dbReference type="PROSITE-ProRule" id="PRU00176"/>
    </source>
</evidence>
<feature type="domain" description="C3H1-type" evidence="9">
    <location>
        <begin position="214"/>
        <end position="242"/>
    </location>
</feature>
<evidence type="ECO:0000313" key="11">
    <source>
        <dbReference type="Proteomes" id="UP000308802"/>
    </source>
</evidence>
<feature type="compositionally biased region" description="Basic and acidic residues" evidence="7">
    <location>
        <begin position="267"/>
        <end position="283"/>
    </location>
</feature>
<dbReference type="InterPro" id="IPR012677">
    <property type="entry name" value="Nucleotide-bd_a/b_plait_sf"/>
</dbReference>
<dbReference type="GO" id="GO:0008270">
    <property type="term" value="F:zinc ion binding"/>
    <property type="evidence" value="ECO:0007669"/>
    <property type="project" value="UniProtKB-KW"/>
</dbReference>
<dbReference type="InterPro" id="IPR045137">
    <property type="entry name" value="RBM26/27"/>
</dbReference>
<reference evidence="10 11" key="1">
    <citation type="submission" date="2018-10" db="EMBL/GenBank/DDBJ databases">
        <title>Fifty Aureobasidium pullulans genomes reveal a recombining polyextremotolerant generalist.</title>
        <authorList>
            <person name="Gostincar C."/>
            <person name="Turk M."/>
            <person name="Zajc J."/>
            <person name="Gunde-Cimerman N."/>
        </authorList>
    </citation>
    <scope>NUCLEOTIDE SEQUENCE [LARGE SCALE GENOMIC DNA]</scope>
    <source>
        <strain evidence="10 11">EXF-10659</strain>
    </source>
</reference>
<dbReference type="Pfam" id="PF00076">
    <property type="entry name" value="RRM_1"/>
    <property type="match status" value="1"/>
</dbReference>
<feature type="coiled-coil region" evidence="6">
    <location>
        <begin position="412"/>
        <end position="455"/>
    </location>
</feature>
<feature type="compositionally biased region" description="Acidic residues" evidence="7">
    <location>
        <begin position="681"/>
        <end position="695"/>
    </location>
</feature>
<dbReference type="InterPro" id="IPR000571">
    <property type="entry name" value="Znf_CCCH"/>
</dbReference>
<dbReference type="InterPro" id="IPR002483">
    <property type="entry name" value="PWI_dom"/>
</dbReference>
<protein>
    <recommendedName>
        <fullName evidence="12">RNA-binding domain-containing protein</fullName>
    </recommendedName>
</protein>
<name>A0A4S8ZYV7_AURPU</name>
<dbReference type="Proteomes" id="UP000308802">
    <property type="component" value="Unassembled WGS sequence"/>
</dbReference>
<feature type="region of interest" description="Disordered" evidence="7">
    <location>
        <begin position="81"/>
        <end position="171"/>
    </location>
</feature>
<dbReference type="CDD" id="cd12257">
    <property type="entry name" value="RRM1_RBM26_like"/>
    <property type="match status" value="1"/>
</dbReference>
<keyword evidence="2 4" id="KW-0694">RNA-binding</keyword>
<evidence type="ECO:0000256" key="2">
    <source>
        <dbReference type="ARBA" id="ARBA00022884"/>
    </source>
</evidence>
<dbReference type="InterPro" id="IPR036483">
    <property type="entry name" value="PWI_dom_sf"/>
</dbReference>
<feature type="region of interest" description="Disordered" evidence="7">
    <location>
        <begin position="646"/>
        <end position="695"/>
    </location>
</feature>
<feature type="compositionally biased region" description="Low complexity" evidence="7">
    <location>
        <begin position="468"/>
        <end position="486"/>
    </location>
</feature>
<dbReference type="PANTHER" id="PTHR14398">
    <property type="entry name" value="RNA RECOGNITION RRM/RNP DOMAIN"/>
    <property type="match status" value="1"/>
</dbReference>
<sequence>MHLDDSASDELKGWVVKRLEDISDADSDVLADYVIALIKSEESDDAVKQNCLDNLQDFLHDSTATFVNDVFAHLSNASAAPPKPLQPTASAFQPNAPAFQPSDPAFNPPSGPASKKREFNESNAFDSYAQGRQQDRPMKQMRRGGRGGQRGGFMGQMPGAPQGMPQFDPNNPMAALMAMQQAMGQLPGMSGMPGMPQMPFPGSPGGFGNTAQQPRSGQRCHDYDTKGFCALGASCPHEHGNDPVVVPQQQADEYDPSNASLSQGRSFGDRGRGRGRGRGDRGAFRGGRGGRADFSSAGPNHDRSITQVVVEQIPEENFNEQSVRDFFSEFGTIESVELQDYKRLAIIKFEDYDTAKKAYDSPKVIFDNRFVKVYWYKPDRMPRERHQNGFGKGDGDVEMQEEDKIDPVEFAKRQEEAQRAHEEKTKKIKEAEAQRQELEQKMKAQAEERSKLLAKLAAKERGKSGTPDQAAAAGQNGAAANGADGNSTPSQTDALKAKLAELEKEAESMGINPNEDQQWQGFAPRGRGGYRGRGAFQPRGAWRGGRGAFAPRGGAVRRLDNRPRTVAVVFANNEEMSPQKDEALRQYLLFSDLMEATQISQHPSRSDAAMLAFNERYQAEKFLNHGTDIPHIGKVELSWMANPAPSTPVAVAQSGTETSKDVNMDEPQQDFAPPRPAAAEMDYDVADDDDNWLVE</sequence>